<accession>A0A0R3X992</accession>
<proteinExistence type="inferred from homology"/>
<evidence type="ECO:0000256" key="4">
    <source>
        <dbReference type="ARBA" id="ARBA00023273"/>
    </source>
</evidence>
<keyword evidence="4" id="KW-0966">Cell projection</keyword>
<sequence>MLALARTSMSLGEVLIRDAYIVSNIPLSRVFFCSAFFRMEGGKLEIDEHDETTQAAVTSIVTHANLPQSLFLPFQMMESLLEKLKLLDYEQFYCSRNRIKGFSKLYFVIPTNPGEQFNAFVGLATWLINEAGFLMEIPQEYDDPNATIANILDSLRSLVGQAPEFPPSKLKSGCGDYCIHVLDLLADVAIKHKCTVFELPRLDERDDTEGGASIIENATFSASEEGDLVEWTGNKVCVDGTRSEIRPGIICDSEMDVDSDNDENDLPAASAERKIENAVKV</sequence>
<comment type="similarity">
    <text evidence="2">Belongs to the IFT57 family.</text>
</comment>
<reference evidence="5 6" key="2">
    <citation type="submission" date="2018-11" db="EMBL/GenBank/DDBJ databases">
        <authorList>
            <consortium name="Pathogen Informatics"/>
        </authorList>
    </citation>
    <scope>NUCLEOTIDE SEQUENCE [LARGE SCALE GENOMIC DNA]</scope>
</reference>
<dbReference type="GO" id="GO:0005794">
    <property type="term" value="C:Golgi apparatus"/>
    <property type="evidence" value="ECO:0007669"/>
    <property type="project" value="TreeGrafter"/>
</dbReference>
<evidence type="ECO:0000313" key="6">
    <source>
        <dbReference type="Proteomes" id="UP000274429"/>
    </source>
</evidence>
<dbReference type="PANTHER" id="PTHR16011">
    <property type="entry name" value="IFT57/HIPPI"/>
    <property type="match status" value="1"/>
</dbReference>
<protein>
    <submittedName>
        <fullName evidence="7">DDE Tnp4 domain-containing protein</fullName>
    </submittedName>
</protein>
<keyword evidence="3" id="KW-0969">Cilium</keyword>
<dbReference type="GO" id="GO:0005815">
    <property type="term" value="C:microtubule organizing center"/>
    <property type="evidence" value="ECO:0007669"/>
    <property type="project" value="TreeGrafter"/>
</dbReference>
<evidence type="ECO:0000256" key="2">
    <source>
        <dbReference type="ARBA" id="ARBA00009415"/>
    </source>
</evidence>
<organism evidence="7">
    <name type="scientific">Hydatigena taeniaeformis</name>
    <name type="common">Feline tapeworm</name>
    <name type="synonym">Taenia taeniaeformis</name>
    <dbReference type="NCBI Taxonomy" id="6205"/>
    <lineage>
        <taxon>Eukaryota</taxon>
        <taxon>Metazoa</taxon>
        <taxon>Spiralia</taxon>
        <taxon>Lophotrochozoa</taxon>
        <taxon>Platyhelminthes</taxon>
        <taxon>Cestoda</taxon>
        <taxon>Eucestoda</taxon>
        <taxon>Cyclophyllidea</taxon>
        <taxon>Taeniidae</taxon>
        <taxon>Hydatigera</taxon>
    </lineage>
</organism>
<evidence type="ECO:0000256" key="3">
    <source>
        <dbReference type="ARBA" id="ARBA00023069"/>
    </source>
</evidence>
<evidence type="ECO:0000256" key="1">
    <source>
        <dbReference type="ARBA" id="ARBA00004138"/>
    </source>
</evidence>
<dbReference type="GO" id="GO:0005929">
    <property type="term" value="C:cilium"/>
    <property type="evidence" value="ECO:0007669"/>
    <property type="project" value="UniProtKB-SubCell"/>
</dbReference>
<dbReference type="InterPro" id="IPR019530">
    <property type="entry name" value="Intra-flagellar_transport_57"/>
</dbReference>
<dbReference type="EMBL" id="UYWX01021312">
    <property type="protein sequence ID" value="VDM35083.1"/>
    <property type="molecule type" value="Genomic_DNA"/>
</dbReference>
<evidence type="ECO:0000313" key="5">
    <source>
        <dbReference type="EMBL" id="VDM35083.1"/>
    </source>
</evidence>
<keyword evidence="6" id="KW-1185">Reference proteome</keyword>
<dbReference type="Pfam" id="PF10498">
    <property type="entry name" value="IFT57"/>
    <property type="match status" value="1"/>
</dbReference>
<evidence type="ECO:0000313" key="7">
    <source>
        <dbReference type="WBParaSite" id="TTAC_0001011701-mRNA-1"/>
    </source>
</evidence>
<dbReference type="GO" id="GO:0030992">
    <property type="term" value="C:intraciliary transport particle B"/>
    <property type="evidence" value="ECO:0007669"/>
    <property type="project" value="TreeGrafter"/>
</dbReference>
<gene>
    <name evidence="5" type="ORF">TTAC_LOCUS10103</name>
</gene>
<dbReference type="PANTHER" id="PTHR16011:SF0">
    <property type="entry name" value="INTRAFLAGELLAR TRANSPORT PROTEIN 57 HOMOLOG"/>
    <property type="match status" value="1"/>
</dbReference>
<dbReference type="GO" id="GO:1905515">
    <property type="term" value="P:non-motile cilium assembly"/>
    <property type="evidence" value="ECO:0007669"/>
    <property type="project" value="TreeGrafter"/>
</dbReference>
<name>A0A0R3X992_HYDTA</name>
<dbReference type="STRING" id="6205.A0A0R3X992"/>
<dbReference type="Proteomes" id="UP000274429">
    <property type="component" value="Unassembled WGS sequence"/>
</dbReference>
<dbReference type="WBParaSite" id="TTAC_0001011701-mRNA-1">
    <property type="protein sequence ID" value="TTAC_0001011701-mRNA-1"/>
    <property type="gene ID" value="TTAC_0001011701"/>
</dbReference>
<dbReference type="AlphaFoldDB" id="A0A0R3X992"/>
<dbReference type="OrthoDB" id="423881at2759"/>
<comment type="subcellular location">
    <subcellularLocation>
        <location evidence="1">Cell projection</location>
        <location evidence="1">Cilium</location>
    </subcellularLocation>
</comment>
<dbReference type="GO" id="GO:0042073">
    <property type="term" value="P:intraciliary transport"/>
    <property type="evidence" value="ECO:0007669"/>
    <property type="project" value="TreeGrafter"/>
</dbReference>
<reference evidence="7" key="1">
    <citation type="submission" date="2017-02" db="UniProtKB">
        <authorList>
            <consortium name="WormBaseParasite"/>
        </authorList>
    </citation>
    <scope>IDENTIFICATION</scope>
</reference>